<protein>
    <submittedName>
        <fullName evidence="1">Uncharacterized protein</fullName>
    </submittedName>
</protein>
<accession>A0A843WNG6</accession>
<gene>
    <name evidence="1" type="ORF">Taro_039858</name>
</gene>
<name>A0A843WNG6_COLES</name>
<evidence type="ECO:0000313" key="1">
    <source>
        <dbReference type="EMBL" id="MQM07021.1"/>
    </source>
</evidence>
<keyword evidence="2" id="KW-1185">Reference proteome</keyword>
<sequence>MEIHNFHNIRVFKTYVSLTYMLKHIEQFCKNYKSTLNIISKCFTKKFVPRKIGLAMFKVFRYLLS</sequence>
<reference evidence="1" key="1">
    <citation type="submission" date="2017-07" db="EMBL/GenBank/DDBJ databases">
        <title>Taro Niue Genome Assembly and Annotation.</title>
        <authorList>
            <person name="Atibalentja N."/>
            <person name="Keating K."/>
            <person name="Fields C.J."/>
        </authorList>
    </citation>
    <scope>NUCLEOTIDE SEQUENCE</scope>
    <source>
        <strain evidence="1">Niue_2</strain>
        <tissue evidence="1">Leaf</tissue>
    </source>
</reference>
<proteinExistence type="predicted"/>
<dbReference type="Proteomes" id="UP000652761">
    <property type="component" value="Unassembled WGS sequence"/>
</dbReference>
<dbReference type="AlphaFoldDB" id="A0A843WNG6"/>
<comment type="caution">
    <text evidence="1">The sequence shown here is derived from an EMBL/GenBank/DDBJ whole genome shotgun (WGS) entry which is preliminary data.</text>
</comment>
<evidence type="ECO:0000313" key="2">
    <source>
        <dbReference type="Proteomes" id="UP000652761"/>
    </source>
</evidence>
<organism evidence="1 2">
    <name type="scientific">Colocasia esculenta</name>
    <name type="common">Wild taro</name>
    <name type="synonym">Arum esculentum</name>
    <dbReference type="NCBI Taxonomy" id="4460"/>
    <lineage>
        <taxon>Eukaryota</taxon>
        <taxon>Viridiplantae</taxon>
        <taxon>Streptophyta</taxon>
        <taxon>Embryophyta</taxon>
        <taxon>Tracheophyta</taxon>
        <taxon>Spermatophyta</taxon>
        <taxon>Magnoliopsida</taxon>
        <taxon>Liliopsida</taxon>
        <taxon>Araceae</taxon>
        <taxon>Aroideae</taxon>
        <taxon>Colocasieae</taxon>
        <taxon>Colocasia</taxon>
    </lineage>
</organism>
<dbReference type="EMBL" id="NMUH01003767">
    <property type="protein sequence ID" value="MQM07021.1"/>
    <property type="molecule type" value="Genomic_DNA"/>
</dbReference>